<dbReference type="Gene3D" id="3.40.190.150">
    <property type="entry name" value="Bordetella uptake gene, domain 1"/>
    <property type="match status" value="1"/>
</dbReference>
<dbReference type="CDD" id="cd13578">
    <property type="entry name" value="PBP2_Bug27"/>
    <property type="match status" value="1"/>
</dbReference>
<evidence type="ECO:0000313" key="3">
    <source>
        <dbReference type="EMBL" id="NYE82394.1"/>
    </source>
</evidence>
<gene>
    <name evidence="3" type="ORF">FHW18_001665</name>
</gene>
<protein>
    <submittedName>
        <fullName evidence="3">Tripartite-type tricarboxylate transporter receptor subunit TctC</fullName>
    </submittedName>
</protein>
<feature type="signal peptide" evidence="2">
    <location>
        <begin position="1"/>
        <end position="22"/>
    </location>
</feature>
<reference evidence="3 4" key="1">
    <citation type="submission" date="2020-07" db="EMBL/GenBank/DDBJ databases">
        <title>Genomic Encyclopedia of Type Strains, Phase IV (KMG-V): Genome sequencing to study the core and pangenomes of soil and plant-associated prokaryotes.</title>
        <authorList>
            <person name="Whitman W."/>
        </authorList>
    </citation>
    <scope>NUCLEOTIDE SEQUENCE [LARGE SCALE GENOMIC DNA]</scope>
    <source>
        <strain evidence="3 4">SAS40</strain>
    </source>
</reference>
<dbReference type="PANTHER" id="PTHR42928:SF5">
    <property type="entry name" value="BLR1237 PROTEIN"/>
    <property type="match status" value="1"/>
</dbReference>
<dbReference type="InterPro" id="IPR005064">
    <property type="entry name" value="BUG"/>
</dbReference>
<evidence type="ECO:0000256" key="1">
    <source>
        <dbReference type="ARBA" id="ARBA00006987"/>
    </source>
</evidence>
<proteinExistence type="inferred from homology"/>
<dbReference type="InterPro" id="IPR042100">
    <property type="entry name" value="Bug_dom1"/>
</dbReference>
<evidence type="ECO:0000313" key="4">
    <source>
        <dbReference type="Proteomes" id="UP000542125"/>
    </source>
</evidence>
<comment type="caution">
    <text evidence="3">The sequence shown here is derived from an EMBL/GenBank/DDBJ whole genome shotgun (WGS) entry which is preliminary data.</text>
</comment>
<dbReference type="SUPFAM" id="SSF53850">
    <property type="entry name" value="Periplasmic binding protein-like II"/>
    <property type="match status" value="1"/>
</dbReference>
<dbReference type="Gene3D" id="3.40.190.10">
    <property type="entry name" value="Periplasmic binding protein-like II"/>
    <property type="match status" value="1"/>
</dbReference>
<dbReference type="RefSeq" id="WP_179585252.1">
    <property type="nucleotide sequence ID" value="NZ_JACBYR010000001.1"/>
</dbReference>
<evidence type="ECO:0000256" key="2">
    <source>
        <dbReference type="SAM" id="SignalP"/>
    </source>
</evidence>
<dbReference type="PANTHER" id="PTHR42928">
    <property type="entry name" value="TRICARBOXYLATE-BINDING PROTEIN"/>
    <property type="match status" value="1"/>
</dbReference>
<organism evidence="3 4">
    <name type="scientific">Pigmentiphaga litoralis</name>
    <dbReference type="NCBI Taxonomy" id="516702"/>
    <lineage>
        <taxon>Bacteria</taxon>
        <taxon>Pseudomonadati</taxon>
        <taxon>Pseudomonadota</taxon>
        <taxon>Betaproteobacteria</taxon>
        <taxon>Burkholderiales</taxon>
        <taxon>Alcaligenaceae</taxon>
        <taxon>Pigmentiphaga</taxon>
    </lineage>
</organism>
<dbReference type="Proteomes" id="UP000542125">
    <property type="component" value="Unassembled WGS sequence"/>
</dbReference>
<feature type="chain" id="PRO_5031442727" evidence="2">
    <location>
        <begin position="23"/>
        <end position="328"/>
    </location>
</feature>
<accession>A0A7Y9LJW9</accession>
<dbReference type="PIRSF" id="PIRSF017082">
    <property type="entry name" value="YflP"/>
    <property type="match status" value="1"/>
</dbReference>
<comment type="similarity">
    <text evidence="1">Belongs to the UPF0065 (bug) family.</text>
</comment>
<dbReference type="EMBL" id="JACBYR010000001">
    <property type="protein sequence ID" value="NYE82394.1"/>
    <property type="molecule type" value="Genomic_DNA"/>
</dbReference>
<dbReference type="Pfam" id="PF03401">
    <property type="entry name" value="TctC"/>
    <property type="match status" value="1"/>
</dbReference>
<name>A0A7Y9LJW9_9BURK</name>
<keyword evidence="4" id="KW-1185">Reference proteome</keyword>
<keyword evidence="2" id="KW-0732">Signal</keyword>
<sequence>MRAIRTLTTAVLAATLAVPALAWAQAAASADGYPKKAIHIVVPYTAGAINDVLARRVGAKLSEALKQPVIVENRPGGGTAIGTEYVARAAPDGYTLLQIAASHSVNPSLVPDLPYDSIKDFSFITLAATSPYVLIVAPALPVKTVADLVAMAKAKPGALSFSSTGNGGTAHMMGELLNSLGGVKTLHIPYKGGAQATTDLVSNQVQFSFSTYTGAQSFIKANRVRAIATTGAKRMSALPDLPTIGETLPGYDAAGWWGYAAPAGTPPAIIARLNQELVRILQAPEMKETFSAEGVEMLGTTPDAFKQHIQREMGVWGKLVKDANITVN</sequence>
<keyword evidence="3" id="KW-0675">Receptor</keyword>
<dbReference type="AlphaFoldDB" id="A0A7Y9LJW9"/>